<evidence type="ECO:0000313" key="2">
    <source>
        <dbReference type="Proteomes" id="UP000029492"/>
    </source>
</evidence>
<organism evidence="1 2">
    <name type="scientific">Methylobacterium oryzae CBMB20</name>
    <dbReference type="NCBI Taxonomy" id="693986"/>
    <lineage>
        <taxon>Bacteria</taxon>
        <taxon>Pseudomonadati</taxon>
        <taxon>Pseudomonadota</taxon>
        <taxon>Alphaproteobacteria</taxon>
        <taxon>Hyphomicrobiales</taxon>
        <taxon>Methylobacteriaceae</taxon>
        <taxon>Methylobacterium</taxon>
    </lineage>
</organism>
<name>A0A089Q388_9HYPH</name>
<dbReference type="AlphaFoldDB" id="A0A089Q388"/>
<protein>
    <submittedName>
        <fullName evidence="1">Protein of unassigned function</fullName>
    </submittedName>
</protein>
<evidence type="ECO:0000313" key="1">
    <source>
        <dbReference type="EMBL" id="AIQ89049.1"/>
    </source>
</evidence>
<dbReference type="KEGG" id="mor:MOC_1294"/>
<dbReference type="Proteomes" id="UP000029492">
    <property type="component" value="Chromosome"/>
</dbReference>
<accession>A0A089Q388</accession>
<gene>
    <name evidence="1" type="ORF">MOC_1294</name>
</gene>
<reference evidence="1 2" key="1">
    <citation type="journal article" date="2014" name="PLoS ONE">
        <title>Genome Information of Methylobacterium oryzae, a Plant-Probiotic Methylotroph in the Phyllosphere.</title>
        <authorList>
            <person name="Kwak M.J."/>
            <person name="Jeong H."/>
            <person name="Madhaiyan M."/>
            <person name="Lee Y."/>
            <person name="Sa T.M."/>
            <person name="Oh T.K."/>
            <person name="Kim J.F."/>
        </authorList>
    </citation>
    <scope>NUCLEOTIDE SEQUENCE [LARGE SCALE GENOMIC DNA]</scope>
    <source>
        <strain evidence="1 2">CBMB20</strain>
    </source>
</reference>
<dbReference type="EMBL" id="CP003811">
    <property type="protein sequence ID" value="AIQ89049.1"/>
    <property type="molecule type" value="Genomic_DNA"/>
</dbReference>
<proteinExistence type="predicted"/>
<keyword evidence="2" id="KW-1185">Reference proteome</keyword>
<dbReference type="STRING" id="693986.MOC_1294"/>
<dbReference type="HOGENOM" id="CLU_3201939_0_0_5"/>
<sequence>MFRPDRDASGDLAWISRLRAAGRGWTVLPIRTFLAAEGIFSTEMT</sequence>